<dbReference type="InterPro" id="IPR005135">
    <property type="entry name" value="Endo/exonuclease/phosphatase"/>
</dbReference>
<dbReference type="RefSeq" id="XP_056688797.1">
    <property type="nucleotide sequence ID" value="XM_056832819.1"/>
</dbReference>
<protein>
    <recommendedName>
        <fullName evidence="1">Reverse transcriptase domain-containing protein</fullName>
    </recommendedName>
</protein>
<evidence type="ECO:0000313" key="3">
    <source>
        <dbReference type="RefSeq" id="XP_056688797.1"/>
    </source>
</evidence>
<evidence type="ECO:0000313" key="2">
    <source>
        <dbReference type="Proteomes" id="UP000813463"/>
    </source>
</evidence>
<keyword evidence="2" id="KW-1185">Reference proteome</keyword>
<dbReference type="PANTHER" id="PTHR33116">
    <property type="entry name" value="REVERSE TRANSCRIPTASE ZINC-BINDING DOMAIN-CONTAINING PROTEIN-RELATED-RELATED"/>
    <property type="match status" value="1"/>
</dbReference>
<reference evidence="3" key="2">
    <citation type="submission" date="2025-08" db="UniProtKB">
        <authorList>
            <consortium name="RefSeq"/>
        </authorList>
    </citation>
    <scope>IDENTIFICATION</scope>
    <source>
        <tissue evidence="3">Leaf</tissue>
    </source>
</reference>
<evidence type="ECO:0000259" key="1">
    <source>
        <dbReference type="PROSITE" id="PS50878"/>
    </source>
</evidence>
<accession>A0ABM3QZJ3</accession>
<dbReference type="SUPFAM" id="SSF56219">
    <property type="entry name" value="DNase I-like"/>
    <property type="match status" value="1"/>
</dbReference>
<dbReference type="CDD" id="cd01650">
    <property type="entry name" value="RT_nLTR_like"/>
    <property type="match status" value="1"/>
</dbReference>
<dbReference type="InterPro" id="IPR000477">
    <property type="entry name" value="RT_dom"/>
</dbReference>
<dbReference type="InterPro" id="IPR002156">
    <property type="entry name" value="RNaseH_domain"/>
</dbReference>
<proteinExistence type="predicted"/>
<dbReference type="Pfam" id="PF13966">
    <property type="entry name" value="zf-RVT"/>
    <property type="match status" value="1"/>
</dbReference>
<dbReference type="InterPro" id="IPR012337">
    <property type="entry name" value="RNaseH-like_sf"/>
</dbReference>
<dbReference type="SUPFAM" id="SSF56672">
    <property type="entry name" value="DNA/RNA polymerases"/>
    <property type="match status" value="1"/>
</dbReference>
<dbReference type="InterPro" id="IPR043502">
    <property type="entry name" value="DNA/RNA_pol_sf"/>
</dbReference>
<organism evidence="2 3">
    <name type="scientific">Spinacia oleracea</name>
    <name type="common">Spinach</name>
    <dbReference type="NCBI Taxonomy" id="3562"/>
    <lineage>
        <taxon>Eukaryota</taxon>
        <taxon>Viridiplantae</taxon>
        <taxon>Streptophyta</taxon>
        <taxon>Embryophyta</taxon>
        <taxon>Tracheophyta</taxon>
        <taxon>Spermatophyta</taxon>
        <taxon>Magnoliopsida</taxon>
        <taxon>eudicotyledons</taxon>
        <taxon>Gunneridae</taxon>
        <taxon>Pentapetalae</taxon>
        <taxon>Caryophyllales</taxon>
        <taxon>Chenopodiaceae</taxon>
        <taxon>Chenopodioideae</taxon>
        <taxon>Anserineae</taxon>
        <taxon>Spinacia</taxon>
    </lineage>
</organism>
<dbReference type="CDD" id="cd06222">
    <property type="entry name" value="RNase_H_like"/>
    <property type="match status" value="1"/>
</dbReference>
<dbReference type="SUPFAM" id="SSF53098">
    <property type="entry name" value="Ribonuclease H-like"/>
    <property type="match status" value="1"/>
</dbReference>
<dbReference type="GeneID" id="110798179"/>
<sequence>MVLFRLLGTSQRPSIFILLETRSDDYRAQEVMIQLKFNQFKVISPTDKRGGIWLFWKNTIDLILFSEDVNQFHVLFHFENVRPEVLITGLHAPSVPGPRHALWRNMADNLPPSDTPWLMVGDMNEVTSQSEKMGGRPFRSGQCKDLRNFMDAAGLVDLGFHGNPYTWTNARDGAGLIKERLDRALANSPWLDIFPHTQIAKKRLLARINGIQLALSKSYSQFLVNLERDLINQLNTIFRRERIIWAQKAGLNWWKFGDYNTKYFHIIAKVRKSRGKILTLKNSDGVWVTDVEVLKDLAVSYFDNLFQTSLIKSTLGVFCPNVNMLTNEDRLGLLNPISKDEVWHNLRLMDPIKSPGPDGIQPIFFQRYWAELGDSIFKFCASCFLNAAIPSDINRSFITLIPKVDAPKTMRDFRPIGLCNTIYKLITKIITTRVRPILGKIISPFQSSFVQGRGIEDNIILVKEMAHVFHKSRKGNNIMALKLDLTKAYDSLEWSFIRDTLVSFGFPSHLISLIMSCITTPHINVLWNGALTREFCPSRGIRQGDPLSSYIFVLCLDRLSMLIQKEVDLGHWKPITLSRTVKISHVFYADDVFLFGHATPQNMESMLDVLKGFGEISGLRINMQKSSLIFPTHMSHVVRNSIANPHGLTVTSSLGKYLGVDIRPNKLKIANFVGLLDKTMDRIKGWQAKLLNMAGRCTLLKSVLNTYPLYNMQTSLLPARVINSLEKSSRKFLWNKVDRSRFMVRTSWANVTKPLSMGGLGVRRLKEWNLAFMAKLGWSAKFLDCFSGSHQSPMWRDILKGRSLLQKGLIVGIGNGRSTSLWYHHWVGSGPLYKLIDRDIPERIAHFLVSDIIRDGQWDFTKVSQFMPPDICDMIRLVPLATCTNVEDFIRWVYTKNGVFSVKSAYFLLLHNHDSPTQLLQPFNWKSIWKIKVPFKYKMLLWNACHEIFPVAEMLHLRLDYISPRCSRCDLVAENHIHLFRDCGDSSILWNFIFTRLLPNHKIQLHSFFSLSWREWLWFNLNQGSAWSIIFCVALWHIWKARNRAVFYHKMFKSFSVYNAFYVDLVDTNKALQGKGKAQVSKRDLIWKPLAYEFLKLNTDGSWKAKNEAGGGGVFRGATGKWYMGYASKFNAITPLAAELYAVREGLIMAADYGIQNLELETDAQLLVNMLESASDSYHDELRPVLVDVAGLMAKFSVVVVKHIPKAKNKVAHALACYAIEMAVGHKLFLTPPPFAAIAYEGDLQKLEDAEKLHLLNATSSSRPIDLEASPEEDEGELVSTSIMFGTIPATIITTVPVRGGNVNVEHKEMQLGEGAPGAGDS</sequence>
<reference evidence="2" key="1">
    <citation type="journal article" date="2021" name="Nat. Commun.">
        <title>Genomic analyses provide insights into spinach domestication and the genetic basis of agronomic traits.</title>
        <authorList>
            <person name="Cai X."/>
            <person name="Sun X."/>
            <person name="Xu C."/>
            <person name="Sun H."/>
            <person name="Wang X."/>
            <person name="Ge C."/>
            <person name="Zhang Z."/>
            <person name="Wang Q."/>
            <person name="Fei Z."/>
            <person name="Jiao C."/>
            <person name="Wang Q."/>
        </authorList>
    </citation>
    <scope>NUCLEOTIDE SEQUENCE [LARGE SCALE GENOMIC DNA]</scope>
    <source>
        <strain evidence="2">cv. Varoflay</strain>
    </source>
</reference>
<dbReference type="PROSITE" id="PS50878">
    <property type="entry name" value="RT_POL"/>
    <property type="match status" value="1"/>
</dbReference>
<feature type="domain" description="Reverse transcriptase" evidence="1">
    <location>
        <begin position="382"/>
        <end position="662"/>
    </location>
</feature>
<dbReference type="Pfam" id="PF00078">
    <property type="entry name" value="RVT_1"/>
    <property type="match status" value="1"/>
</dbReference>
<dbReference type="Pfam" id="PF03372">
    <property type="entry name" value="Exo_endo_phos"/>
    <property type="match status" value="1"/>
</dbReference>
<dbReference type="InterPro" id="IPR036397">
    <property type="entry name" value="RNaseH_sf"/>
</dbReference>
<dbReference type="Gene3D" id="3.30.420.10">
    <property type="entry name" value="Ribonuclease H-like superfamily/Ribonuclease H"/>
    <property type="match status" value="1"/>
</dbReference>
<dbReference type="Gene3D" id="3.60.10.10">
    <property type="entry name" value="Endonuclease/exonuclease/phosphatase"/>
    <property type="match status" value="1"/>
</dbReference>
<dbReference type="InterPro" id="IPR026960">
    <property type="entry name" value="RVT-Znf"/>
</dbReference>
<dbReference type="InterPro" id="IPR036691">
    <property type="entry name" value="Endo/exonu/phosph_ase_sf"/>
</dbReference>
<name>A0ABM3QZJ3_SPIOL</name>
<dbReference type="InterPro" id="IPR044730">
    <property type="entry name" value="RNase_H-like_dom_plant"/>
</dbReference>
<dbReference type="PANTHER" id="PTHR33116:SF84">
    <property type="entry name" value="RNA-DIRECTED DNA POLYMERASE"/>
    <property type="match status" value="1"/>
</dbReference>
<dbReference type="Proteomes" id="UP000813463">
    <property type="component" value="Chromosome 6"/>
</dbReference>
<gene>
    <name evidence="3" type="primary">LOC110798179</name>
</gene>
<dbReference type="Pfam" id="PF13456">
    <property type="entry name" value="RVT_3"/>
    <property type="match status" value="1"/>
</dbReference>